<sequence>MIPDLWYPVAISGDVTDKKPKGIRRLGEEIVLWRDLDGKVVCQGARCPHKGAWLGDGRMKGNAIECPYHGFLFNPEGKCTLTPAMGKDARIPGSLKVPVYPVREKYGLIWVWWGDDRPESELPEIIAPREIKENDRVYDTISWNKPVHYTRYIESVQEFYHVTYVHRDHWLNWLDFMFLYGTKKKFGLDGKENYLKATMIHNHHVETDDDGMTFRYSFDHGEEDNPERSIHYVITFSFPCMVHVETEAFATTSWFSPIDEEHTEHIFRVYEFPQLKPILRHEKLRRAMSTLQCYLEKYVQDPQDYKIMARQEPRVSGGGVNKFIPVDEMNAKFIKTRARLLREARERREGTVTAGDVSDGMVGDLDMATDEVGPGQPAALEAKRRTPARSNGRAKGNGHANGRTNGHANGNGSANGDGSANGGAATNGSAATNGKGDSTAAPAEKEDSPSGNRAAARS</sequence>
<evidence type="ECO:0000259" key="7">
    <source>
        <dbReference type="PROSITE" id="PS51296"/>
    </source>
</evidence>
<evidence type="ECO:0000256" key="1">
    <source>
        <dbReference type="ARBA" id="ARBA00022714"/>
    </source>
</evidence>
<keyword evidence="1" id="KW-0001">2Fe-2S</keyword>
<keyword evidence="4" id="KW-0408">Iron</keyword>
<evidence type="ECO:0000256" key="3">
    <source>
        <dbReference type="ARBA" id="ARBA00023002"/>
    </source>
</evidence>
<proteinExistence type="predicted"/>
<dbReference type="PROSITE" id="PS51296">
    <property type="entry name" value="RIESKE"/>
    <property type="match status" value="1"/>
</dbReference>
<dbReference type="InterPro" id="IPR017941">
    <property type="entry name" value="Rieske_2Fe-2S"/>
</dbReference>
<dbReference type="Pfam" id="PF00355">
    <property type="entry name" value="Rieske"/>
    <property type="match status" value="1"/>
</dbReference>
<dbReference type="PANTHER" id="PTHR21266:SF59">
    <property type="entry name" value="BLR4922 PROTEIN"/>
    <property type="match status" value="1"/>
</dbReference>
<evidence type="ECO:0000256" key="2">
    <source>
        <dbReference type="ARBA" id="ARBA00022723"/>
    </source>
</evidence>
<keyword evidence="2" id="KW-0479">Metal-binding</keyword>
<comment type="caution">
    <text evidence="8">The sequence shown here is derived from an EMBL/GenBank/DDBJ whole genome shotgun (WGS) entry which is preliminary data.</text>
</comment>
<name>A0ABS3X002_9ACTN</name>
<dbReference type="InterPro" id="IPR050584">
    <property type="entry name" value="Cholesterol_7-desaturase"/>
</dbReference>
<evidence type="ECO:0000313" key="9">
    <source>
        <dbReference type="Proteomes" id="UP001518976"/>
    </source>
</evidence>
<dbReference type="PANTHER" id="PTHR21266">
    <property type="entry name" value="IRON-SULFUR DOMAIN CONTAINING PROTEIN"/>
    <property type="match status" value="1"/>
</dbReference>
<keyword evidence="9" id="KW-1185">Reference proteome</keyword>
<feature type="domain" description="Rieske" evidence="7">
    <location>
        <begin position="6"/>
        <end position="111"/>
    </location>
</feature>
<dbReference type="Proteomes" id="UP001518976">
    <property type="component" value="Unassembled WGS sequence"/>
</dbReference>
<feature type="compositionally biased region" description="Low complexity" evidence="6">
    <location>
        <begin position="422"/>
        <end position="434"/>
    </location>
</feature>
<dbReference type="Gene3D" id="2.102.10.10">
    <property type="entry name" value="Rieske [2Fe-2S] iron-sulphur domain"/>
    <property type="match status" value="1"/>
</dbReference>
<evidence type="ECO:0000256" key="5">
    <source>
        <dbReference type="ARBA" id="ARBA00023014"/>
    </source>
</evidence>
<protein>
    <submittedName>
        <fullName evidence="8">Rieske 2Fe-2S domain-containing protein</fullName>
    </submittedName>
</protein>
<evidence type="ECO:0000313" key="8">
    <source>
        <dbReference type="EMBL" id="MBO8188643.1"/>
    </source>
</evidence>
<keyword evidence="5" id="KW-0411">Iron-sulfur</keyword>
<evidence type="ECO:0000256" key="6">
    <source>
        <dbReference type="SAM" id="MobiDB-lite"/>
    </source>
</evidence>
<dbReference type="SUPFAM" id="SSF55961">
    <property type="entry name" value="Bet v1-like"/>
    <property type="match status" value="1"/>
</dbReference>
<accession>A0ABS3X002</accession>
<gene>
    <name evidence="8" type="ORF">JW592_24680</name>
</gene>
<dbReference type="EMBL" id="JAFFZN010000025">
    <property type="protein sequence ID" value="MBO8188643.1"/>
    <property type="molecule type" value="Genomic_DNA"/>
</dbReference>
<reference evidence="8 9" key="1">
    <citation type="submission" date="2021-02" db="EMBL/GenBank/DDBJ databases">
        <title>Streptomyces spirodelae sp. nov., isolated from duckweed.</title>
        <authorList>
            <person name="Saimee Y."/>
            <person name="Duangmal K."/>
        </authorList>
    </citation>
    <scope>NUCLEOTIDE SEQUENCE [LARGE SCALE GENOMIC DNA]</scope>
    <source>
        <strain evidence="8 9">DW4-2</strain>
    </source>
</reference>
<dbReference type="InterPro" id="IPR036922">
    <property type="entry name" value="Rieske_2Fe-2S_sf"/>
</dbReference>
<keyword evidence="3" id="KW-0560">Oxidoreductase</keyword>
<evidence type="ECO:0000256" key="4">
    <source>
        <dbReference type="ARBA" id="ARBA00023004"/>
    </source>
</evidence>
<feature type="region of interest" description="Disordered" evidence="6">
    <location>
        <begin position="346"/>
        <end position="458"/>
    </location>
</feature>
<dbReference type="SUPFAM" id="SSF50022">
    <property type="entry name" value="ISP domain"/>
    <property type="match status" value="1"/>
</dbReference>
<organism evidence="8 9">
    <name type="scientific">Streptomyces spirodelae</name>
    <dbReference type="NCBI Taxonomy" id="2812904"/>
    <lineage>
        <taxon>Bacteria</taxon>
        <taxon>Bacillati</taxon>
        <taxon>Actinomycetota</taxon>
        <taxon>Actinomycetes</taxon>
        <taxon>Kitasatosporales</taxon>
        <taxon>Streptomycetaceae</taxon>
        <taxon>Streptomyces</taxon>
    </lineage>
</organism>